<dbReference type="EMBL" id="QKRW01000015">
    <property type="protein sequence ID" value="RAL64155.1"/>
    <property type="molecule type" value="Genomic_DNA"/>
</dbReference>
<protein>
    <submittedName>
        <fullName evidence="1">Uncharacterized protein</fullName>
    </submittedName>
</protein>
<comment type="caution">
    <text evidence="1">The sequence shown here is derived from an EMBL/GenBank/DDBJ whole genome shotgun (WGS) entry which is preliminary data.</text>
</comment>
<evidence type="ECO:0000313" key="1">
    <source>
        <dbReference type="EMBL" id="RAL64155.1"/>
    </source>
</evidence>
<dbReference type="OrthoDB" id="3563962at2759"/>
<evidence type="ECO:0000313" key="2">
    <source>
        <dbReference type="Proteomes" id="UP000249056"/>
    </source>
</evidence>
<gene>
    <name evidence="1" type="ORF">DID88_002048</name>
</gene>
<proteinExistence type="predicted"/>
<sequence length="158" mass="18537">MAELTQQGPGRRSLRRIQKSEELLEEFNNLKDRSVFLTQDEFEKKMEEFTERFRELEEHKYSAQNLVKEEPIMQKKTFNSSTINAIIPIQKAFKKKCRKGGSFGNPQTHDDLLEEFNKLKDSSVYLSPEELDEKMAEFAELSRELRELELSGRALPYG</sequence>
<accession>A0A395IV22</accession>
<reference evidence="1 2" key="1">
    <citation type="submission" date="2018-06" db="EMBL/GenBank/DDBJ databases">
        <title>Genome Sequence of the Brown Rot Fungal Pathogen Monilinia fructigena.</title>
        <authorList>
            <person name="Landi L."/>
            <person name="De Miccolis Angelini R.M."/>
            <person name="Pollastro S."/>
            <person name="Abate D."/>
            <person name="Faretra F."/>
            <person name="Romanazzi G."/>
        </authorList>
    </citation>
    <scope>NUCLEOTIDE SEQUENCE [LARGE SCALE GENOMIC DNA]</scope>
    <source>
        <strain evidence="1 2">Mfrg269</strain>
    </source>
</reference>
<dbReference type="Proteomes" id="UP000249056">
    <property type="component" value="Unassembled WGS sequence"/>
</dbReference>
<organism evidence="1 2">
    <name type="scientific">Monilinia fructigena</name>
    <dbReference type="NCBI Taxonomy" id="38457"/>
    <lineage>
        <taxon>Eukaryota</taxon>
        <taxon>Fungi</taxon>
        <taxon>Dikarya</taxon>
        <taxon>Ascomycota</taxon>
        <taxon>Pezizomycotina</taxon>
        <taxon>Leotiomycetes</taxon>
        <taxon>Helotiales</taxon>
        <taxon>Sclerotiniaceae</taxon>
        <taxon>Monilinia</taxon>
    </lineage>
</organism>
<keyword evidence="2" id="KW-1185">Reference proteome</keyword>
<name>A0A395IV22_9HELO</name>
<dbReference type="AlphaFoldDB" id="A0A395IV22"/>